<organism evidence="2 4">
    <name type="scientific">Nesterenkonia jeotgali</name>
    <dbReference type="NCBI Taxonomy" id="317018"/>
    <lineage>
        <taxon>Bacteria</taxon>
        <taxon>Bacillati</taxon>
        <taxon>Actinomycetota</taxon>
        <taxon>Actinomycetes</taxon>
        <taxon>Micrococcales</taxon>
        <taxon>Micrococcaceae</taxon>
        <taxon>Nesterenkonia</taxon>
    </lineage>
</organism>
<feature type="transmembrane region" description="Helical" evidence="1">
    <location>
        <begin position="235"/>
        <end position="256"/>
    </location>
</feature>
<protein>
    <recommendedName>
        <fullName evidence="6">Sap-like sulfolipid-1-addressing protein</fullName>
    </recommendedName>
</protein>
<comment type="caution">
    <text evidence="2">The sequence shown here is derived from an EMBL/GenBank/DDBJ whole genome shotgun (WGS) entry which is preliminary data.</text>
</comment>
<evidence type="ECO:0000313" key="2">
    <source>
        <dbReference type="EMBL" id="KUG59827.1"/>
    </source>
</evidence>
<proteinExistence type="predicted"/>
<reference evidence="2" key="1">
    <citation type="submission" date="2015-12" db="EMBL/GenBank/DDBJ databases">
        <authorList>
            <person name="Shamseldin A."/>
            <person name="Moawad H."/>
            <person name="Abd El-Rahim W.M."/>
            <person name="Sadowsky M.J."/>
        </authorList>
    </citation>
    <scope>NUCLEOTIDE SEQUENCE [LARGE SCALE GENOMIC DNA]</scope>
    <source>
        <strain evidence="2">CD08_7</strain>
    </source>
</reference>
<dbReference type="Pfam" id="PF11139">
    <property type="entry name" value="SfLAP"/>
    <property type="match status" value="1"/>
</dbReference>
<reference evidence="4" key="2">
    <citation type="submission" date="2015-12" db="EMBL/GenBank/DDBJ databases">
        <authorList>
            <person name="Nair G.R."/>
            <person name="Kaur G."/>
            <person name="Mayilraj S."/>
        </authorList>
    </citation>
    <scope>NUCLEOTIDE SEQUENCE [LARGE SCALE GENOMIC DNA]</scope>
    <source>
        <strain evidence="4">CD08_7</strain>
    </source>
</reference>
<dbReference type="STRING" id="317018.AVL63_12240"/>
<dbReference type="RefSeq" id="WP_058888061.1">
    <property type="nucleotide sequence ID" value="NZ_BAAAKT010000004.1"/>
</dbReference>
<dbReference type="EMBL" id="JACJIH010000001">
    <property type="protein sequence ID" value="MBA8921828.1"/>
    <property type="molecule type" value="Genomic_DNA"/>
</dbReference>
<keyword evidence="1" id="KW-0472">Membrane</keyword>
<dbReference type="AlphaFoldDB" id="A0A0W8IJ66"/>
<dbReference type="InterPro" id="IPR021315">
    <property type="entry name" value="Gap/Sap"/>
</dbReference>
<sequence length="266" mass="28037">MIEGLLGQVDTIWALLGALGVLALLDSTSFGTLLIPVWLLMSSGRLRAGRVLIYLGVVAGSYALIGLVLLASLLAFGEELIDGLADLQQRPVVLLAQVALAAGLIGYSFRLDPLSEAGRQRKRRREEARGSAGRVRRFRERAVGEGAQGGLGPLMGLGLAAVGLEIATLLPYLAGIGLVAAADPGVPIAPVMILFYCAVMILPALVLLTARVFAHRALERPLRRLEAFLSRHASGTVALILFLVGLWLGLNALGGLQDAGWNVPLV</sequence>
<feature type="transmembrane region" description="Helical" evidence="1">
    <location>
        <begin position="51"/>
        <end position="74"/>
    </location>
</feature>
<evidence type="ECO:0000313" key="4">
    <source>
        <dbReference type="Proteomes" id="UP000054023"/>
    </source>
</evidence>
<gene>
    <name evidence="2" type="ORF">AVL63_12240</name>
    <name evidence="3" type="ORF">HNR24_001761</name>
</gene>
<evidence type="ECO:0000313" key="5">
    <source>
        <dbReference type="Proteomes" id="UP000546252"/>
    </source>
</evidence>
<evidence type="ECO:0008006" key="6">
    <source>
        <dbReference type="Google" id="ProtNLM"/>
    </source>
</evidence>
<keyword evidence="1" id="KW-0812">Transmembrane</keyword>
<dbReference type="Proteomes" id="UP000546252">
    <property type="component" value="Unassembled WGS sequence"/>
</dbReference>
<evidence type="ECO:0000256" key="1">
    <source>
        <dbReference type="SAM" id="Phobius"/>
    </source>
</evidence>
<keyword evidence="1" id="KW-1133">Transmembrane helix</keyword>
<feature type="transmembrane region" description="Helical" evidence="1">
    <location>
        <begin position="193"/>
        <end position="214"/>
    </location>
</feature>
<evidence type="ECO:0000313" key="3">
    <source>
        <dbReference type="EMBL" id="MBA8921828.1"/>
    </source>
</evidence>
<dbReference type="EMBL" id="LQBM01000002">
    <property type="protein sequence ID" value="KUG59827.1"/>
    <property type="molecule type" value="Genomic_DNA"/>
</dbReference>
<feature type="transmembrane region" description="Helical" evidence="1">
    <location>
        <begin position="12"/>
        <end position="39"/>
    </location>
</feature>
<name>A0A0W8IJ66_9MICC</name>
<feature type="transmembrane region" description="Helical" evidence="1">
    <location>
        <begin position="157"/>
        <end position="181"/>
    </location>
</feature>
<keyword evidence="4" id="KW-1185">Reference proteome</keyword>
<reference evidence="3 5" key="3">
    <citation type="submission" date="2020-08" db="EMBL/GenBank/DDBJ databases">
        <title>Sequencing the genomes of 1000 actinobacteria strains.</title>
        <authorList>
            <person name="Klenk H.-P."/>
        </authorList>
    </citation>
    <scope>NUCLEOTIDE SEQUENCE [LARGE SCALE GENOMIC DNA]</scope>
    <source>
        <strain evidence="3 5">DSM 19081</strain>
    </source>
</reference>
<feature type="transmembrane region" description="Helical" evidence="1">
    <location>
        <begin position="94"/>
        <end position="115"/>
    </location>
</feature>
<accession>A0A0W8IJ66</accession>
<dbReference type="Proteomes" id="UP000054023">
    <property type="component" value="Unassembled WGS sequence"/>
</dbReference>